<evidence type="ECO:0000313" key="9">
    <source>
        <dbReference type="Proteomes" id="UP000594262"/>
    </source>
</evidence>
<feature type="domain" description="CUB" evidence="7">
    <location>
        <begin position="164"/>
        <end position="298"/>
    </location>
</feature>
<keyword evidence="2 3" id="KW-1015">Disulfide bond</keyword>
<dbReference type="InterPro" id="IPR035914">
    <property type="entry name" value="Sperma_CUB_dom_sf"/>
</dbReference>
<dbReference type="EnsemblMetazoa" id="CLYHEMT018739.1">
    <property type="protein sequence ID" value="CLYHEMP018739.1"/>
    <property type="gene ID" value="CLYHEMG018739"/>
</dbReference>
<evidence type="ECO:0000256" key="3">
    <source>
        <dbReference type="PROSITE-ProRule" id="PRU00059"/>
    </source>
</evidence>
<dbReference type="OrthoDB" id="5985940at2759"/>
<evidence type="ECO:0000256" key="6">
    <source>
        <dbReference type="SAM" id="SignalP"/>
    </source>
</evidence>
<comment type="caution">
    <text evidence="3">Lacks conserved residue(s) required for the propagation of feature annotation.</text>
</comment>
<dbReference type="PANTHER" id="PTHR24251">
    <property type="entry name" value="OVOCHYMASE-RELATED"/>
    <property type="match status" value="1"/>
</dbReference>
<organism evidence="8 9">
    <name type="scientific">Clytia hemisphaerica</name>
    <dbReference type="NCBI Taxonomy" id="252671"/>
    <lineage>
        <taxon>Eukaryota</taxon>
        <taxon>Metazoa</taxon>
        <taxon>Cnidaria</taxon>
        <taxon>Hydrozoa</taxon>
        <taxon>Hydroidolina</taxon>
        <taxon>Leptothecata</taxon>
        <taxon>Obeliida</taxon>
        <taxon>Clytiidae</taxon>
        <taxon>Clytia</taxon>
    </lineage>
</organism>
<dbReference type="Proteomes" id="UP000594262">
    <property type="component" value="Unplaced"/>
</dbReference>
<keyword evidence="5" id="KW-1133">Transmembrane helix</keyword>
<dbReference type="SMART" id="SM00042">
    <property type="entry name" value="CUB"/>
    <property type="match status" value="1"/>
</dbReference>
<dbReference type="Gene3D" id="2.60.120.290">
    <property type="entry name" value="Spermadhesin, CUB domain"/>
    <property type="match status" value="2"/>
</dbReference>
<proteinExistence type="predicted"/>
<accession>A0A7M6DNS5</accession>
<evidence type="ECO:0000256" key="2">
    <source>
        <dbReference type="ARBA" id="ARBA00023157"/>
    </source>
</evidence>
<name>A0A7M6DNS5_9CNID</name>
<feature type="signal peptide" evidence="6">
    <location>
        <begin position="1"/>
        <end position="28"/>
    </location>
</feature>
<keyword evidence="5" id="KW-0812">Transmembrane</keyword>
<reference evidence="8" key="1">
    <citation type="submission" date="2021-01" db="UniProtKB">
        <authorList>
            <consortium name="EnsemblMetazoa"/>
        </authorList>
    </citation>
    <scope>IDENTIFICATION</scope>
</reference>
<evidence type="ECO:0000256" key="1">
    <source>
        <dbReference type="ARBA" id="ARBA00022737"/>
    </source>
</evidence>
<dbReference type="Pfam" id="PF00431">
    <property type="entry name" value="CUB"/>
    <property type="match status" value="2"/>
</dbReference>
<feature type="chain" id="PRO_5029697682" description="CUB domain-containing protein" evidence="6">
    <location>
        <begin position="29"/>
        <end position="506"/>
    </location>
</feature>
<dbReference type="InterPro" id="IPR000859">
    <property type="entry name" value="CUB_dom"/>
</dbReference>
<feature type="domain" description="CUB" evidence="7">
    <location>
        <begin position="32"/>
        <end position="153"/>
    </location>
</feature>
<feature type="disulfide bond" evidence="3">
    <location>
        <begin position="32"/>
        <end position="59"/>
    </location>
</feature>
<dbReference type="AlphaFoldDB" id="A0A7M6DNS5"/>
<keyword evidence="9" id="KW-1185">Reference proteome</keyword>
<evidence type="ECO:0000313" key="8">
    <source>
        <dbReference type="EnsemblMetazoa" id="CLYHEMP018739.1"/>
    </source>
</evidence>
<feature type="transmembrane region" description="Helical" evidence="5">
    <location>
        <begin position="368"/>
        <end position="390"/>
    </location>
</feature>
<dbReference type="PANTHER" id="PTHR24251:SF30">
    <property type="entry name" value="MEMBRANE FRIZZLED-RELATED PROTEIN"/>
    <property type="match status" value="1"/>
</dbReference>
<protein>
    <recommendedName>
        <fullName evidence="7">CUB domain-containing protein</fullName>
    </recommendedName>
</protein>
<evidence type="ECO:0000256" key="5">
    <source>
        <dbReference type="SAM" id="Phobius"/>
    </source>
</evidence>
<keyword evidence="5" id="KW-0472">Membrane</keyword>
<keyword evidence="1" id="KW-0677">Repeat</keyword>
<evidence type="ECO:0000259" key="7">
    <source>
        <dbReference type="PROSITE" id="PS01180"/>
    </source>
</evidence>
<dbReference type="PROSITE" id="PS01180">
    <property type="entry name" value="CUB"/>
    <property type="match status" value="2"/>
</dbReference>
<feature type="region of interest" description="Disordered" evidence="4">
    <location>
        <begin position="406"/>
        <end position="435"/>
    </location>
</feature>
<dbReference type="SUPFAM" id="SSF49854">
    <property type="entry name" value="Spermadhesin, CUB domain"/>
    <property type="match status" value="2"/>
</dbReference>
<evidence type="ECO:0000256" key="4">
    <source>
        <dbReference type="SAM" id="MobiDB-lite"/>
    </source>
</evidence>
<keyword evidence="6" id="KW-0732">Signal</keyword>
<sequence>MAHTKGSMSIKILISLAMMSFLLQKTNGEISCKDTLFTENEDDFESPNIPRDSKETVDCVYDIKLAMKSRWIKLSWQRFDIVGTIPSCDEAEHVEIYTGCDDRYLVARFCSSNMATLPHEIYSKERCMRIKYHSSPYPGRKRGTGFKAIYESYSESFSPFIKACQPDAEILRASSGIIASPGWPNKYEKKSFVNDKCEWFIQSSNREQMIQINFFDITLTNIDYLKREDEVELQGKLSSLSNRLTPFKRIYKGSYPPFTENTESHLVNATITIDSSDTTSWSNYVRNNGGFAFGYVIYDPRKGLTAQTHTDVPIHTKSETTKSLIKSPVTKPPFTVASPTSFMVTATISSENKNTTDNSIWDKIPWKIIAYVVLALIGTVVFALLTGAGAKKVCNCNFSINLSSPKEQRNKGYQSFDQSHNKQGARSQASLQTNQEDNLEIQSQLPFAPNDYPSSSVPSAPILGDGYSSPLPDYAPPSYQELVRDEQQNEKVSLLWLWCLYVVYAI</sequence>
<dbReference type="CDD" id="cd00041">
    <property type="entry name" value="CUB"/>
    <property type="match status" value="1"/>
</dbReference>